<dbReference type="EMBL" id="ML122293">
    <property type="protein sequence ID" value="RPD55761.1"/>
    <property type="molecule type" value="Genomic_DNA"/>
</dbReference>
<feature type="non-terminal residue" evidence="1">
    <location>
        <position position="64"/>
    </location>
</feature>
<reference evidence="1" key="1">
    <citation type="journal article" date="2018" name="Genome Biol. Evol.">
        <title>Genomics and development of Lentinus tigrinus, a white-rot wood-decaying mushroom with dimorphic fruiting bodies.</title>
        <authorList>
            <person name="Wu B."/>
            <person name="Xu Z."/>
            <person name="Knudson A."/>
            <person name="Carlson A."/>
            <person name="Chen N."/>
            <person name="Kovaka S."/>
            <person name="LaButti K."/>
            <person name="Lipzen A."/>
            <person name="Pennachio C."/>
            <person name="Riley R."/>
            <person name="Schakwitz W."/>
            <person name="Umezawa K."/>
            <person name="Ohm R.A."/>
            <person name="Grigoriev I.V."/>
            <person name="Nagy L.G."/>
            <person name="Gibbons J."/>
            <person name="Hibbett D."/>
        </authorList>
    </citation>
    <scope>NUCLEOTIDE SEQUENCE [LARGE SCALE GENOMIC DNA]</scope>
    <source>
        <strain evidence="1">ALCF2SS1-6</strain>
    </source>
</reference>
<dbReference type="Proteomes" id="UP000313359">
    <property type="component" value="Unassembled WGS sequence"/>
</dbReference>
<gene>
    <name evidence="1" type="ORF">L227DRAFT_484415</name>
</gene>
<dbReference type="STRING" id="1328759.A0A5C2RXH5"/>
<evidence type="ECO:0000313" key="2">
    <source>
        <dbReference type="Proteomes" id="UP000313359"/>
    </source>
</evidence>
<proteinExistence type="predicted"/>
<feature type="non-terminal residue" evidence="1">
    <location>
        <position position="1"/>
    </location>
</feature>
<protein>
    <submittedName>
        <fullName evidence="1">Uncharacterized protein</fullName>
    </submittedName>
</protein>
<accession>A0A5C2RXH5</accession>
<name>A0A5C2RXH5_9APHY</name>
<dbReference type="OrthoDB" id="2749397at2759"/>
<keyword evidence="2" id="KW-1185">Reference proteome</keyword>
<evidence type="ECO:0000313" key="1">
    <source>
        <dbReference type="EMBL" id="RPD55761.1"/>
    </source>
</evidence>
<sequence length="64" mass="7427">AAAKVKPKKPLEELVPDYLLPYRQVFDDKASERMPPSRPYDHAIELKPDFKPHDCKVYPLSSME</sequence>
<dbReference type="AlphaFoldDB" id="A0A5C2RXH5"/>
<organism evidence="1 2">
    <name type="scientific">Lentinus tigrinus ALCF2SS1-6</name>
    <dbReference type="NCBI Taxonomy" id="1328759"/>
    <lineage>
        <taxon>Eukaryota</taxon>
        <taxon>Fungi</taxon>
        <taxon>Dikarya</taxon>
        <taxon>Basidiomycota</taxon>
        <taxon>Agaricomycotina</taxon>
        <taxon>Agaricomycetes</taxon>
        <taxon>Polyporales</taxon>
        <taxon>Polyporaceae</taxon>
        <taxon>Lentinus</taxon>
    </lineage>
</organism>